<dbReference type="CDD" id="cd00207">
    <property type="entry name" value="fer2"/>
    <property type="match status" value="1"/>
</dbReference>
<dbReference type="GO" id="GO:0048038">
    <property type="term" value="F:quinone binding"/>
    <property type="evidence" value="ECO:0007669"/>
    <property type="project" value="UniProtKB-UniRule"/>
</dbReference>
<comment type="cofactor">
    <cofactor evidence="1 13">
        <name>[4Fe-4S] cluster</name>
        <dbReference type="ChEBI" id="CHEBI:49883"/>
    </cofactor>
</comment>
<dbReference type="GO" id="GO:0016020">
    <property type="term" value="C:membrane"/>
    <property type="evidence" value="ECO:0007669"/>
    <property type="project" value="InterPro"/>
</dbReference>
<dbReference type="InterPro" id="IPR036010">
    <property type="entry name" value="2Fe-2S_ferredoxin-like_sf"/>
</dbReference>
<dbReference type="InterPro" id="IPR006657">
    <property type="entry name" value="MoPterin_dinucl-bd_dom"/>
</dbReference>
<gene>
    <name evidence="17" type="ORF">LF41_2849</name>
</gene>
<name>A0A0A2X1Z0_9GAMM</name>
<dbReference type="PROSITE" id="PS00641">
    <property type="entry name" value="COMPLEX1_75K_1"/>
    <property type="match status" value="1"/>
</dbReference>
<keyword evidence="9 13" id="KW-0411">Iron-sulfur</keyword>
<evidence type="ECO:0000256" key="1">
    <source>
        <dbReference type="ARBA" id="ARBA00001966"/>
    </source>
</evidence>
<keyword evidence="18" id="KW-1185">Reference proteome</keyword>
<dbReference type="STRING" id="1300345.LF41_2849"/>
<evidence type="ECO:0000256" key="8">
    <source>
        <dbReference type="ARBA" id="ARBA00023004"/>
    </source>
</evidence>
<dbReference type="SUPFAM" id="SSF50692">
    <property type="entry name" value="ADC-like"/>
    <property type="match status" value="1"/>
</dbReference>
<keyword evidence="4 13" id="KW-0001">2Fe-2S</keyword>
<keyword evidence="6 13" id="KW-0479">Metal-binding</keyword>
<organism evidence="17 18">
    <name type="scientific">Lysobacter dokdonensis DS-58</name>
    <dbReference type="NCBI Taxonomy" id="1300345"/>
    <lineage>
        <taxon>Bacteria</taxon>
        <taxon>Pseudomonadati</taxon>
        <taxon>Pseudomonadota</taxon>
        <taxon>Gammaproteobacteria</taxon>
        <taxon>Lysobacterales</taxon>
        <taxon>Lysobacteraceae</taxon>
        <taxon>Noviluteimonas</taxon>
    </lineage>
</organism>
<comment type="catalytic activity">
    <reaction evidence="12 13">
        <text>a quinone + NADH + 5 H(+)(in) = a quinol + NAD(+) + 4 H(+)(out)</text>
        <dbReference type="Rhea" id="RHEA:57888"/>
        <dbReference type="ChEBI" id="CHEBI:15378"/>
        <dbReference type="ChEBI" id="CHEBI:24646"/>
        <dbReference type="ChEBI" id="CHEBI:57540"/>
        <dbReference type="ChEBI" id="CHEBI:57945"/>
        <dbReference type="ChEBI" id="CHEBI:132124"/>
    </reaction>
</comment>
<dbReference type="Pfam" id="PF22117">
    <property type="entry name" value="Fer4_Nqo3"/>
    <property type="match status" value="1"/>
</dbReference>
<keyword evidence="5 13" id="KW-0874">Quinone</keyword>
<dbReference type="EMBL" id="JRKJ01000008">
    <property type="protein sequence ID" value="KGQ19204.1"/>
    <property type="molecule type" value="Genomic_DNA"/>
</dbReference>
<evidence type="ECO:0000313" key="17">
    <source>
        <dbReference type="EMBL" id="KGQ19204.1"/>
    </source>
</evidence>
<evidence type="ECO:0000256" key="9">
    <source>
        <dbReference type="ARBA" id="ARBA00023014"/>
    </source>
</evidence>
<evidence type="ECO:0000259" key="15">
    <source>
        <dbReference type="PROSITE" id="PS51669"/>
    </source>
</evidence>
<feature type="domain" description="2Fe-2S ferredoxin-type" evidence="14">
    <location>
        <begin position="16"/>
        <end position="94"/>
    </location>
</feature>
<dbReference type="GO" id="GO:1990204">
    <property type="term" value="C:oxidoreductase complex"/>
    <property type="evidence" value="ECO:0007669"/>
    <property type="project" value="UniProtKB-ARBA"/>
</dbReference>
<evidence type="ECO:0000256" key="12">
    <source>
        <dbReference type="ARBA" id="ARBA00047712"/>
    </source>
</evidence>
<dbReference type="SUPFAM" id="SSF54862">
    <property type="entry name" value="4Fe-4S ferredoxins"/>
    <property type="match status" value="1"/>
</dbReference>
<dbReference type="AlphaFoldDB" id="A0A0A2X1Z0"/>
<dbReference type="Pfam" id="PF01568">
    <property type="entry name" value="Molydop_binding"/>
    <property type="match status" value="1"/>
</dbReference>
<protein>
    <recommendedName>
        <fullName evidence="13">NADH-quinone oxidoreductase</fullName>
        <ecNumber evidence="13">7.1.1.-</ecNumber>
    </recommendedName>
</protein>
<dbReference type="InterPro" id="IPR009010">
    <property type="entry name" value="Asp_de-COase-like_dom_sf"/>
</dbReference>
<dbReference type="InterPro" id="IPR010228">
    <property type="entry name" value="NADH_UbQ_OxRdtase_Gsu"/>
</dbReference>
<sequence length="745" mass="79012">MSAVETDVTKPVVPEGHVSIEIDGVAMTAPKGSMIIAAADKAGIPIPRFCYHDKLSIAANCRMCLVEVEKMPKPAPACATPVMDGMKVVTRSDKALKSQRNVMEFLLINHPLDCPICDQGGECELQDLSLGYGRSVSRFVERKRVVADEDFGPLVASDMTRCIQCTRCVRFTAEVAGTYELGGMMRGENLQIGTYDGKPLTTELSGNVIDVCPVGALTNKVFRFRARPWELVARESLGFSDALGSNLFHHVRRGEVLRSVPRDNEAVNECWLSDRDRYAHQGLYAADRAVKPMVKDGNDWRETSWEEALAKAAKILRDNTGDRLGILVHPSTTNEEGALLARFAEGLGTGNLDHRLPQRDVSDGAVAEQFAMPVADIENADVIVIVGSHLRHEVPLLHQRVRKAQRKGARVHMVNPVDFDVAFDTASSTVVPMAELATALGRVDIAGAQRAVVIVGGVAELSEHASAIRAAARGFASANNATLCRIPQGANALGLSQHGVLPASRGTQAMFAQSLSAYVIYGIEPGLDFADQSVAMKALAGAQVVAFSQYACESTRAVADVILPIAALPENEGSLTNLDGRVQHATAGGKSPGEARAGWRVLRALGADLGLAGFDFTDYAGMRKGLSLRNVDVAKGAAPAHAPTHGTGLSIVASQAIYRIDATVRRAAALQAHPLTLGARIVLHPTDAGEAGVHADGVAKVKNATGTATLPVAISDKVARGCAWVESGYGATAALLSGTVEITRA</sequence>
<dbReference type="SUPFAM" id="SSF53706">
    <property type="entry name" value="Formate dehydrogenase/DMSO reductase, domains 1-3"/>
    <property type="match status" value="1"/>
</dbReference>
<evidence type="ECO:0000256" key="3">
    <source>
        <dbReference type="ARBA" id="ARBA00022485"/>
    </source>
</evidence>
<keyword evidence="8 13" id="KW-0408">Iron</keyword>
<dbReference type="Gene3D" id="2.40.40.20">
    <property type="match status" value="1"/>
</dbReference>
<dbReference type="OrthoDB" id="9810782at2"/>
<evidence type="ECO:0000256" key="7">
    <source>
        <dbReference type="ARBA" id="ARBA00022967"/>
    </source>
</evidence>
<dbReference type="GO" id="GO:0008137">
    <property type="term" value="F:NADH dehydrogenase (ubiquinone) activity"/>
    <property type="evidence" value="ECO:0007669"/>
    <property type="project" value="UniProtKB-UniRule"/>
</dbReference>
<dbReference type="PANTHER" id="PTHR43105:SF13">
    <property type="entry name" value="NADH-UBIQUINONE OXIDOREDUCTASE 75 KDA SUBUNIT, MITOCHONDRIAL"/>
    <property type="match status" value="1"/>
</dbReference>
<proteinExistence type="inferred from homology"/>
<dbReference type="Pfam" id="PF22151">
    <property type="entry name" value="Fer4_NDSU1"/>
    <property type="match status" value="1"/>
</dbReference>
<evidence type="ECO:0000256" key="10">
    <source>
        <dbReference type="ARBA" id="ARBA00023027"/>
    </source>
</evidence>
<dbReference type="Gene3D" id="3.40.50.740">
    <property type="match status" value="1"/>
</dbReference>
<dbReference type="InterPro" id="IPR001041">
    <property type="entry name" value="2Fe-2S_ferredoxin-type"/>
</dbReference>
<dbReference type="PROSITE" id="PS51839">
    <property type="entry name" value="4FE4S_HC3"/>
    <property type="match status" value="1"/>
</dbReference>
<dbReference type="NCBIfam" id="TIGR01973">
    <property type="entry name" value="NuoG"/>
    <property type="match status" value="1"/>
</dbReference>
<dbReference type="eggNOG" id="COG1034">
    <property type="taxonomic scope" value="Bacteria"/>
</dbReference>
<dbReference type="FunFam" id="3.10.20.740:FF:000001">
    <property type="entry name" value="NADH-quinone oxidoreductase subunit G"/>
    <property type="match status" value="1"/>
</dbReference>
<comment type="function">
    <text evidence="13">NDH-1 shuttles electrons from NADH, via FMN and iron-sulfur (Fe-S) centers, to quinones in the respiratory chain. Couples the redox reaction to proton translocation (for every two electrons transferred, four hydrogen ions are translocated across the cytoplasmic membrane), and thus conserves the redox energy in a proton gradient.</text>
</comment>
<dbReference type="FunFam" id="3.30.70.20:FF:000002">
    <property type="entry name" value="NADH-ubiquinone oxidoreductase 75 kDa subunit"/>
    <property type="match status" value="1"/>
</dbReference>
<feature type="domain" description="4Fe-4S Mo/W bis-MGD-type" evidence="15">
    <location>
        <begin position="230"/>
        <end position="287"/>
    </location>
</feature>
<keyword evidence="10 13" id="KW-0520">NAD</keyword>
<evidence type="ECO:0000256" key="6">
    <source>
        <dbReference type="ARBA" id="ARBA00022723"/>
    </source>
</evidence>
<dbReference type="InterPro" id="IPR054351">
    <property type="entry name" value="NADH_UbQ_OxRdtase_ferredoxin"/>
</dbReference>
<dbReference type="Gene3D" id="3.30.70.20">
    <property type="match status" value="1"/>
</dbReference>
<dbReference type="InterPro" id="IPR000283">
    <property type="entry name" value="NADH_UbQ_OxRdtase_75kDa_su_CS"/>
</dbReference>
<dbReference type="PROSITE" id="PS00642">
    <property type="entry name" value="COMPLEX1_75K_2"/>
    <property type="match status" value="1"/>
</dbReference>
<dbReference type="SMART" id="SM00929">
    <property type="entry name" value="NADH-G_4Fe-4S_3"/>
    <property type="match status" value="1"/>
</dbReference>
<dbReference type="PROSITE" id="PS00643">
    <property type="entry name" value="COMPLEX1_75K_3"/>
    <property type="match status" value="1"/>
</dbReference>
<dbReference type="GO" id="GO:0051537">
    <property type="term" value="F:2 iron, 2 sulfur cluster binding"/>
    <property type="evidence" value="ECO:0007669"/>
    <property type="project" value="UniProtKB-UniRule"/>
</dbReference>
<dbReference type="Pfam" id="PF00384">
    <property type="entry name" value="Molybdopterin"/>
    <property type="match status" value="1"/>
</dbReference>
<dbReference type="SUPFAM" id="SSF54292">
    <property type="entry name" value="2Fe-2S ferredoxin-like"/>
    <property type="match status" value="1"/>
</dbReference>
<dbReference type="InterPro" id="IPR006963">
    <property type="entry name" value="Mopterin_OxRdtase_4Fe-4S_dom"/>
</dbReference>
<dbReference type="PROSITE" id="PS51669">
    <property type="entry name" value="4FE4S_MOW_BIS_MGD"/>
    <property type="match status" value="1"/>
</dbReference>
<keyword evidence="7 13" id="KW-1278">Translocase</keyword>
<dbReference type="PROSITE" id="PS51085">
    <property type="entry name" value="2FE2S_FER_2"/>
    <property type="match status" value="1"/>
</dbReference>
<dbReference type="InterPro" id="IPR050123">
    <property type="entry name" value="Prok_molybdopt-oxidoreductase"/>
</dbReference>
<reference evidence="17 18" key="1">
    <citation type="submission" date="2014-09" db="EMBL/GenBank/DDBJ databases">
        <title>Genome sequences of Lysobacter dokdonensis DS-58.</title>
        <authorList>
            <person name="Kim J.F."/>
            <person name="Kwak M.-J."/>
        </authorList>
    </citation>
    <scope>NUCLEOTIDE SEQUENCE [LARGE SCALE GENOMIC DNA]</scope>
    <source>
        <strain evidence="17 18">DS-58</strain>
    </source>
</reference>
<keyword evidence="3 13" id="KW-0004">4Fe-4S</keyword>
<evidence type="ECO:0000256" key="13">
    <source>
        <dbReference type="RuleBase" id="RU003525"/>
    </source>
</evidence>
<dbReference type="GO" id="GO:0016651">
    <property type="term" value="F:oxidoreductase activity, acting on NAD(P)H"/>
    <property type="evidence" value="ECO:0007669"/>
    <property type="project" value="InterPro"/>
</dbReference>
<evidence type="ECO:0000256" key="5">
    <source>
        <dbReference type="ARBA" id="ARBA00022719"/>
    </source>
</evidence>
<dbReference type="GO" id="GO:0051539">
    <property type="term" value="F:4 iron, 4 sulfur cluster binding"/>
    <property type="evidence" value="ECO:0007669"/>
    <property type="project" value="UniProtKB-KW"/>
</dbReference>
<dbReference type="Proteomes" id="UP000030518">
    <property type="component" value="Unassembled WGS sequence"/>
</dbReference>
<feature type="domain" description="4Fe-4S His(Cys)3-ligated-type" evidence="16">
    <location>
        <begin position="94"/>
        <end position="133"/>
    </location>
</feature>
<dbReference type="InterPro" id="IPR019574">
    <property type="entry name" value="NADH_UbQ_OxRdtase_Gsu_4Fe4S-bd"/>
</dbReference>
<evidence type="ECO:0000256" key="4">
    <source>
        <dbReference type="ARBA" id="ARBA00022714"/>
    </source>
</evidence>
<evidence type="ECO:0000256" key="11">
    <source>
        <dbReference type="ARBA" id="ARBA00026021"/>
    </source>
</evidence>
<dbReference type="Gene3D" id="3.40.228.10">
    <property type="entry name" value="Dimethylsulfoxide Reductase, domain 2"/>
    <property type="match status" value="1"/>
</dbReference>
<comment type="similarity">
    <text evidence="2 13">Belongs to the complex I 75 kDa subunit family.</text>
</comment>
<dbReference type="PANTHER" id="PTHR43105">
    <property type="entry name" value="RESPIRATORY NITRATE REDUCTASE"/>
    <property type="match status" value="1"/>
</dbReference>
<dbReference type="GO" id="GO:0043546">
    <property type="term" value="F:molybdopterin cofactor binding"/>
    <property type="evidence" value="ECO:0007669"/>
    <property type="project" value="InterPro"/>
</dbReference>
<comment type="subunit">
    <text evidence="11">Composed of 13 different subunits. Subunits NuoCD, E, F, and G constitute the peripheral sector of the complex.</text>
</comment>
<dbReference type="PATRIC" id="fig|1300345.3.peg.1402"/>
<accession>A0A0A2X1Z0</accession>
<dbReference type="GO" id="GO:0042773">
    <property type="term" value="P:ATP synthesis coupled electron transport"/>
    <property type="evidence" value="ECO:0007669"/>
    <property type="project" value="InterPro"/>
</dbReference>
<dbReference type="RefSeq" id="WP_036168010.1">
    <property type="nucleotide sequence ID" value="NZ_JRKJ01000008.1"/>
</dbReference>
<comment type="caution">
    <text evidence="17">The sequence shown here is derived from an EMBL/GenBank/DDBJ whole genome shotgun (WGS) entry which is preliminary data.</text>
</comment>
<dbReference type="InterPro" id="IPR006656">
    <property type="entry name" value="Mopterin_OxRdtase"/>
</dbReference>
<dbReference type="Pfam" id="PF10588">
    <property type="entry name" value="NADH-G_4Fe-4S_3"/>
    <property type="match status" value="1"/>
</dbReference>
<evidence type="ECO:0000259" key="16">
    <source>
        <dbReference type="PROSITE" id="PS51839"/>
    </source>
</evidence>
<dbReference type="Pfam" id="PF13510">
    <property type="entry name" value="Fer2_4"/>
    <property type="match status" value="1"/>
</dbReference>
<dbReference type="Gene3D" id="3.10.20.740">
    <property type="match status" value="1"/>
</dbReference>
<evidence type="ECO:0000256" key="2">
    <source>
        <dbReference type="ARBA" id="ARBA00005404"/>
    </source>
</evidence>
<dbReference type="Gene3D" id="3.30.200.210">
    <property type="match status" value="1"/>
</dbReference>
<dbReference type="GO" id="GO:0046872">
    <property type="term" value="F:metal ion binding"/>
    <property type="evidence" value="ECO:0007669"/>
    <property type="project" value="UniProtKB-UniRule"/>
</dbReference>
<evidence type="ECO:0000259" key="14">
    <source>
        <dbReference type="PROSITE" id="PS51085"/>
    </source>
</evidence>
<dbReference type="EC" id="7.1.1.-" evidence="13"/>
<keyword evidence="17" id="KW-0830">Ubiquinone</keyword>
<evidence type="ECO:0000313" key="18">
    <source>
        <dbReference type="Proteomes" id="UP000030518"/>
    </source>
</evidence>
<comment type="cofactor">
    <cofactor evidence="13">
        <name>[2Fe-2S] cluster</name>
        <dbReference type="ChEBI" id="CHEBI:190135"/>
    </cofactor>
    <text evidence="13">Binds 1 [2Fe-2S] cluster per subunit.</text>
</comment>